<dbReference type="InterPro" id="IPR007060">
    <property type="entry name" value="FtsL/DivIC"/>
</dbReference>
<keyword evidence="1" id="KW-0472">Membrane</keyword>
<keyword evidence="1" id="KW-0812">Transmembrane</keyword>
<gene>
    <name evidence="2" type="ORF">WFA24289_00820</name>
</gene>
<keyword evidence="3" id="KW-1185">Reference proteome</keyword>
<reference evidence="2 3" key="1">
    <citation type="submission" date="2021-11" db="EMBL/GenBank/DDBJ databases">
        <authorList>
            <person name="Depoorter E."/>
        </authorList>
    </citation>
    <scope>NUCLEOTIDE SEQUENCE [LARGE SCALE GENOMIC DNA]</scope>
    <source>
        <strain evidence="2 3">LMG 24289</strain>
    </source>
</reference>
<evidence type="ECO:0008006" key="4">
    <source>
        <dbReference type="Google" id="ProtNLM"/>
    </source>
</evidence>
<dbReference type="Proteomes" id="UP000789707">
    <property type="component" value="Unassembled WGS sequence"/>
</dbReference>
<sequence length="124" mass="14644">MKLNSEFKQDIRASESLNDQRDSYYADVHRRRRKMMRWATTAILVVCSLTIGYRMVQYQIVKQQIAEVNQSVVKVKQDNSNLKQQVTALHDPTYLQQLIREKYMYTKQGEQVYNLPATDPDANR</sequence>
<protein>
    <recommendedName>
        <fullName evidence="4">Septum formation initiator family protein</fullName>
    </recommendedName>
</protein>
<dbReference type="PANTHER" id="PTHR40027:SF1">
    <property type="entry name" value="CELL DIVISION PROTEIN DIVIC"/>
    <property type="match status" value="1"/>
</dbReference>
<dbReference type="Pfam" id="PF04977">
    <property type="entry name" value="DivIC"/>
    <property type="match status" value="1"/>
</dbReference>
<evidence type="ECO:0000313" key="3">
    <source>
        <dbReference type="Proteomes" id="UP000789707"/>
    </source>
</evidence>
<feature type="transmembrane region" description="Helical" evidence="1">
    <location>
        <begin position="38"/>
        <end position="56"/>
    </location>
</feature>
<dbReference type="EMBL" id="CAKKNS010000003">
    <property type="protein sequence ID" value="CAH0416516.1"/>
    <property type="molecule type" value="Genomic_DNA"/>
</dbReference>
<accession>A0ABM8Z5D0</accession>
<dbReference type="InterPro" id="IPR039076">
    <property type="entry name" value="DivIC"/>
</dbReference>
<dbReference type="PANTHER" id="PTHR40027">
    <property type="entry name" value="CELL DIVISION PROTEIN DIVIC"/>
    <property type="match status" value="1"/>
</dbReference>
<name>A0ABM8Z5D0_9LACO</name>
<evidence type="ECO:0000313" key="2">
    <source>
        <dbReference type="EMBL" id="CAH0416516.1"/>
    </source>
</evidence>
<dbReference type="RefSeq" id="WP_230096579.1">
    <property type="nucleotide sequence ID" value="NZ_CAKKNS010000003.1"/>
</dbReference>
<evidence type="ECO:0000256" key="1">
    <source>
        <dbReference type="SAM" id="Phobius"/>
    </source>
</evidence>
<comment type="caution">
    <text evidence="2">The sequence shown here is derived from an EMBL/GenBank/DDBJ whole genome shotgun (WGS) entry which is preliminary data.</text>
</comment>
<proteinExistence type="predicted"/>
<keyword evidence="1" id="KW-1133">Transmembrane helix</keyword>
<organism evidence="2 3">
    <name type="scientific">Periweissella fabaria</name>
    <dbReference type="NCBI Taxonomy" id="546157"/>
    <lineage>
        <taxon>Bacteria</taxon>
        <taxon>Bacillati</taxon>
        <taxon>Bacillota</taxon>
        <taxon>Bacilli</taxon>
        <taxon>Lactobacillales</taxon>
        <taxon>Lactobacillaceae</taxon>
        <taxon>Periweissella</taxon>
    </lineage>
</organism>